<comment type="caution">
    <text evidence="1">The sequence shown here is derived from an EMBL/GenBank/DDBJ whole genome shotgun (WGS) entry which is preliminary data.</text>
</comment>
<gene>
    <name evidence="1" type="ORF">JE024_33275</name>
</gene>
<accession>A0ABS2V2S5</accession>
<reference evidence="1 2" key="1">
    <citation type="journal article" date="2016" name="Arch. Microbiol.">
        <title>Streptomyces zhihengii sp. nov., isolated from rhizospheric soil of Psammosilene tunicoides.</title>
        <authorList>
            <person name="Huang M.J."/>
            <person name="Fei J.J."/>
            <person name="Salam N."/>
            <person name="Kim C.J."/>
            <person name="Hozzein W.N."/>
            <person name="Xiao M."/>
            <person name="Huang H.Q."/>
            <person name="Li W.J."/>
        </authorList>
    </citation>
    <scope>NUCLEOTIDE SEQUENCE [LARGE SCALE GENOMIC DNA]</scope>
    <source>
        <strain evidence="1 2">YIM T102</strain>
    </source>
</reference>
<protein>
    <submittedName>
        <fullName evidence="1">Uncharacterized protein</fullName>
    </submittedName>
</protein>
<keyword evidence="2" id="KW-1185">Reference proteome</keyword>
<dbReference type="RefSeq" id="WP_205377604.1">
    <property type="nucleotide sequence ID" value="NZ_JAFEJA010000002.1"/>
</dbReference>
<organism evidence="1 2">
    <name type="scientific">Streptomyces zhihengii</name>
    <dbReference type="NCBI Taxonomy" id="1818004"/>
    <lineage>
        <taxon>Bacteria</taxon>
        <taxon>Bacillati</taxon>
        <taxon>Actinomycetota</taxon>
        <taxon>Actinomycetes</taxon>
        <taxon>Kitasatosporales</taxon>
        <taxon>Streptomycetaceae</taxon>
        <taxon>Streptomyces</taxon>
    </lineage>
</organism>
<sequence length="74" mass="8105">MPTLLPSPAGDAAHDAAHTTAARFRHGAYAEPCPTCHVPAGELCRARRAVHTARREAYRRRHRDTALVPLLVGR</sequence>
<proteinExistence type="predicted"/>
<dbReference type="EMBL" id="JAFEJA010000002">
    <property type="protein sequence ID" value="MBM9623472.1"/>
    <property type="molecule type" value="Genomic_DNA"/>
</dbReference>
<name>A0ABS2V2S5_9ACTN</name>
<dbReference type="Proteomes" id="UP000664109">
    <property type="component" value="Unassembled WGS sequence"/>
</dbReference>
<evidence type="ECO:0000313" key="1">
    <source>
        <dbReference type="EMBL" id="MBM9623472.1"/>
    </source>
</evidence>
<evidence type="ECO:0000313" key="2">
    <source>
        <dbReference type="Proteomes" id="UP000664109"/>
    </source>
</evidence>